<keyword evidence="1" id="KW-1185">Reference proteome</keyword>
<dbReference type="AlphaFoldDB" id="A0A0M3I7T6"/>
<protein>
    <submittedName>
        <fullName evidence="2">HTH luxR-type domain-containing protein</fullName>
    </submittedName>
</protein>
<dbReference type="Proteomes" id="UP000036681">
    <property type="component" value="Unplaced"/>
</dbReference>
<evidence type="ECO:0000313" key="1">
    <source>
        <dbReference type="Proteomes" id="UP000036681"/>
    </source>
</evidence>
<proteinExistence type="predicted"/>
<reference evidence="2" key="1">
    <citation type="submission" date="2017-02" db="UniProtKB">
        <authorList>
            <consortium name="WormBaseParasite"/>
        </authorList>
    </citation>
    <scope>IDENTIFICATION</scope>
</reference>
<name>A0A0M3I7T6_ASCLU</name>
<organism evidence="1 2">
    <name type="scientific">Ascaris lumbricoides</name>
    <name type="common">Giant roundworm</name>
    <dbReference type="NCBI Taxonomy" id="6252"/>
    <lineage>
        <taxon>Eukaryota</taxon>
        <taxon>Metazoa</taxon>
        <taxon>Ecdysozoa</taxon>
        <taxon>Nematoda</taxon>
        <taxon>Chromadorea</taxon>
        <taxon>Rhabditida</taxon>
        <taxon>Spirurina</taxon>
        <taxon>Ascaridomorpha</taxon>
        <taxon>Ascaridoidea</taxon>
        <taxon>Ascarididae</taxon>
        <taxon>Ascaris</taxon>
    </lineage>
</organism>
<evidence type="ECO:0000313" key="2">
    <source>
        <dbReference type="WBParaSite" id="ALUE_0001330801-mRNA-1"/>
    </source>
</evidence>
<accession>A0A0M3I7T6</accession>
<sequence>MPFTEYAFRLFAFHSLTRNKLINNLATIRFIRTKISLRNDDRRFLIAHI</sequence>
<dbReference type="WBParaSite" id="ALUE_0001330801-mRNA-1">
    <property type="protein sequence ID" value="ALUE_0001330801-mRNA-1"/>
    <property type="gene ID" value="ALUE_0001330801"/>
</dbReference>